<evidence type="ECO:0000313" key="2">
    <source>
        <dbReference type="EMBL" id="KIL64811.1"/>
    </source>
</evidence>
<dbReference type="EMBL" id="KN818246">
    <property type="protein sequence ID" value="KIL64811.1"/>
    <property type="molecule type" value="Genomic_DNA"/>
</dbReference>
<evidence type="ECO:0000313" key="3">
    <source>
        <dbReference type="Proteomes" id="UP000054549"/>
    </source>
</evidence>
<dbReference type="PANTHER" id="PTHR43157:SF31">
    <property type="entry name" value="PHOSPHATIDYLINOSITOL-GLYCAN BIOSYNTHESIS CLASS F PROTEIN"/>
    <property type="match status" value="1"/>
</dbReference>
<dbReference type="InParanoid" id="A0A0C2X6A1"/>
<name>A0A0C2X6A1_AMAMK</name>
<evidence type="ECO:0000256" key="1">
    <source>
        <dbReference type="ARBA" id="ARBA00023002"/>
    </source>
</evidence>
<organism evidence="2 3">
    <name type="scientific">Amanita muscaria (strain Koide BX008)</name>
    <dbReference type="NCBI Taxonomy" id="946122"/>
    <lineage>
        <taxon>Eukaryota</taxon>
        <taxon>Fungi</taxon>
        <taxon>Dikarya</taxon>
        <taxon>Basidiomycota</taxon>
        <taxon>Agaricomycotina</taxon>
        <taxon>Agaricomycetes</taxon>
        <taxon>Agaricomycetidae</taxon>
        <taxon>Agaricales</taxon>
        <taxon>Pluteineae</taxon>
        <taxon>Amanitaceae</taxon>
        <taxon>Amanita</taxon>
    </lineage>
</organism>
<dbReference type="GO" id="GO:0016491">
    <property type="term" value="F:oxidoreductase activity"/>
    <property type="evidence" value="ECO:0007669"/>
    <property type="project" value="UniProtKB-KW"/>
</dbReference>
<keyword evidence="3" id="KW-1185">Reference proteome</keyword>
<dbReference type="HOGENOM" id="CLU_010194_44_4_1"/>
<dbReference type="Proteomes" id="UP000054549">
    <property type="component" value="Unassembled WGS sequence"/>
</dbReference>
<dbReference type="PRINTS" id="PR00081">
    <property type="entry name" value="GDHRDH"/>
</dbReference>
<dbReference type="STRING" id="946122.A0A0C2X6A1"/>
<dbReference type="Gene3D" id="3.40.50.720">
    <property type="entry name" value="NAD(P)-binding Rossmann-like Domain"/>
    <property type="match status" value="1"/>
</dbReference>
<dbReference type="PANTHER" id="PTHR43157">
    <property type="entry name" value="PHOSPHATIDYLINOSITOL-GLYCAN BIOSYNTHESIS CLASS F PROTEIN-RELATED"/>
    <property type="match status" value="1"/>
</dbReference>
<dbReference type="InterPro" id="IPR002347">
    <property type="entry name" value="SDR_fam"/>
</dbReference>
<dbReference type="AlphaFoldDB" id="A0A0C2X6A1"/>
<dbReference type="SUPFAM" id="SSF51735">
    <property type="entry name" value="NAD(P)-binding Rossmann-fold domains"/>
    <property type="match status" value="1"/>
</dbReference>
<protein>
    <submittedName>
        <fullName evidence="2">Uncharacterized protein</fullName>
    </submittedName>
</protein>
<keyword evidence="1" id="KW-0560">Oxidoreductase</keyword>
<sequence>MPRYSFLAFVHRQWRTIPPVRTADLTGKTVVVIGANAGIGFEAAKHFATMNAAKLVLGCRSRERGELAISKLQNETGYTRAELWLIDLAEFQSVKAFVDKFEKEGGRLDYLVLNAGVAMTSTTYTATADGYETTIQVNCLAPSLLALLLLPIMVETAKNHLITPRIVVVSSEVHGWASFSDQVLSSHSPLQVLGSNEYCTKEVMGRRYPDSKLLNILFVRALSDRLKSHFIVNAVNPGFCVSELRRNATGRAVIIFKVMELFLAWTAEQGSRNLVYAALSGSDGNEEDHNLHGAYISNCEIDEPSEFVLSDQGKEVQEKLWKDTLDILSKVDLRVPTIAEKYLS</sequence>
<dbReference type="Pfam" id="PF00106">
    <property type="entry name" value="adh_short"/>
    <property type="match status" value="1"/>
</dbReference>
<accession>A0A0C2X6A1</accession>
<dbReference type="InterPro" id="IPR036291">
    <property type="entry name" value="NAD(P)-bd_dom_sf"/>
</dbReference>
<dbReference type="OrthoDB" id="542013at2759"/>
<gene>
    <name evidence="2" type="ORF">M378DRAFT_186611</name>
</gene>
<reference evidence="2 3" key="1">
    <citation type="submission" date="2014-04" db="EMBL/GenBank/DDBJ databases">
        <title>Evolutionary Origins and Diversification of the Mycorrhizal Mutualists.</title>
        <authorList>
            <consortium name="DOE Joint Genome Institute"/>
            <consortium name="Mycorrhizal Genomics Consortium"/>
            <person name="Kohler A."/>
            <person name="Kuo A."/>
            <person name="Nagy L.G."/>
            <person name="Floudas D."/>
            <person name="Copeland A."/>
            <person name="Barry K.W."/>
            <person name="Cichocki N."/>
            <person name="Veneault-Fourrey C."/>
            <person name="LaButti K."/>
            <person name="Lindquist E.A."/>
            <person name="Lipzen A."/>
            <person name="Lundell T."/>
            <person name="Morin E."/>
            <person name="Murat C."/>
            <person name="Riley R."/>
            <person name="Ohm R."/>
            <person name="Sun H."/>
            <person name="Tunlid A."/>
            <person name="Henrissat B."/>
            <person name="Grigoriev I.V."/>
            <person name="Hibbett D.S."/>
            <person name="Martin F."/>
        </authorList>
    </citation>
    <scope>NUCLEOTIDE SEQUENCE [LARGE SCALE GENOMIC DNA]</scope>
    <source>
        <strain evidence="2 3">Koide BX008</strain>
    </source>
</reference>
<proteinExistence type="predicted"/>